<sequence>MDIVSLSTLNNNSFIAVNKTTGHGGIIDTFVSFSTYKILLLVNGFGFTVSVATFGVFSNTLNVIVYLKLGLRETTNISFFALAIVDLLICVCSAVSILSRLSEVSPYGRSVIYLGYQVAGLLFPCLGMGAFITTVLSAERCLCIVMPLKVSNYKSRFGVLLTMSEAV</sequence>
<keyword evidence="3" id="KW-1185">Reference proteome</keyword>
<evidence type="ECO:0000313" key="3">
    <source>
        <dbReference type="Proteomes" id="UP000762676"/>
    </source>
</evidence>
<gene>
    <name evidence="2" type="ORF">ElyMa_007015800</name>
</gene>
<feature type="transmembrane region" description="Helical" evidence="1">
    <location>
        <begin position="111"/>
        <end position="136"/>
    </location>
</feature>
<keyword evidence="2" id="KW-0675">Receptor</keyword>
<evidence type="ECO:0000313" key="2">
    <source>
        <dbReference type="EMBL" id="GFS24964.1"/>
    </source>
</evidence>
<feature type="transmembrane region" description="Helical" evidence="1">
    <location>
        <begin position="38"/>
        <end position="57"/>
    </location>
</feature>
<dbReference type="SUPFAM" id="SSF81321">
    <property type="entry name" value="Family A G protein-coupled receptor-like"/>
    <property type="match status" value="1"/>
</dbReference>
<dbReference type="Proteomes" id="UP000762676">
    <property type="component" value="Unassembled WGS sequence"/>
</dbReference>
<dbReference type="EMBL" id="BMAT01014015">
    <property type="protein sequence ID" value="GFS24964.1"/>
    <property type="molecule type" value="Genomic_DNA"/>
</dbReference>
<reference evidence="2 3" key="1">
    <citation type="journal article" date="2021" name="Elife">
        <title>Chloroplast acquisition without the gene transfer in kleptoplastic sea slugs, Plakobranchus ocellatus.</title>
        <authorList>
            <person name="Maeda T."/>
            <person name="Takahashi S."/>
            <person name="Yoshida T."/>
            <person name="Shimamura S."/>
            <person name="Takaki Y."/>
            <person name="Nagai Y."/>
            <person name="Toyoda A."/>
            <person name="Suzuki Y."/>
            <person name="Arimoto A."/>
            <person name="Ishii H."/>
            <person name="Satoh N."/>
            <person name="Nishiyama T."/>
            <person name="Hasebe M."/>
            <person name="Maruyama T."/>
            <person name="Minagawa J."/>
            <person name="Obokata J."/>
            <person name="Shigenobu S."/>
        </authorList>
    </citation>
    <scope>NUCLEOTIDE SEQUENCE [LARGE SCALE GENOMIC DNA]</scope>
</reference>
<keyword evidence="1" id="KW-0472">Membrane</keyword>
<dbReference type="AlphaFoldDB" id="A0AAV4JQJ3"/>
<protein>
    <submittedName>
        <fullName evidence="2">Chemosensory receptor C</fullName>
    </submittedName>
</protein>
<proteinExistence type="predicted"/>
<comment type="caution">
    <text evidence="2">The sequence shown here is derived from an EMBL/GenBank/DDBJ whole genome shotgun (WGS) entry which is preliminary data.</text>
</comment>
<keyword evidence="1" id="KW-1133">Transmembrane helix</keyword>
<accession>A0AAV4JQJ3</accession>
<keyword evidence="1" id="KW-0812">Transmembrane</keyword>
<evidence type="ECO:0000256" key="1">
    <source>
        <dbReference type="SAM" id="Phobius"/>
    </source>
</evidence>
<feature type="transmembrane region" description="Helical" evidence="1">
    <location>
        <begin position="77"/>
        <end position="99"/>
    </location>
</feature>
<name>A0AAV4JQJ3_9GAST</name>
<organism evidence="2 3">
    <name type="scientific">Elysia marginata</name>
    <dbReference type="NCBI Taxonomy" id="1093978"/>
    <lineage>
        <taxon>Eukaryota</taxon>
        <taxon>Metazoa</taxon>
        <taxon>Spiralia</taxon>
        <taxon>Lophotrochozoa</taxon>
        <taxon>Mollusca</taxon>
        <taxon>Gastropoda</taxon>
        <taxon>Heterobranchia</taxon>
        <taxon>Euthyneura</taxon>
        <taxon>Panpulmonata</taxon>
        <taxon>Sacoglossa</taxon>
        <taxon>Placobranchoidea</taxon>
        <taxon>Plakobranchidae</taxon>
        <taxon>Elysia</taxon>
    </lineage>
</organism>
<dbReference type="Gene3D" id="1.20.1070.10">
    <property type="entry name" value="Rhodopsin 7-helix transmembrane proteins"/>
    <property type="match status" value="1"/>
</dbReference>